<reference evidence="4" key="1">
    <citation type="submission" date="2025-08" db="UniProtKB">
        <authorList>
            <consortium name="RefSeq"/>
        </authorList>
    </citation>
    <scope>IDENTIFICATION</scope>
</reference>
<keyword evidence="2" id="KW-1133">Transmembrane helix</keyword>
<sequence length="249" mass="26910">MGGGNERISIRALSEHEVGIKRSLEPLKIVEIATSSGVSVHPQSSHKPLLSGFEIMTIVLGTVIFLGAITAAICLGCISRKKKNFGSMSGGFIPSDLSFTLTGKRSADELSNCKPKSLFHPSAFVEDSSDSYPDVPKTECRRHRSARYRHDVTCARHPSRRQVTRSASSAHLNSLASLHSSSGKDSGIDNNPHRCCPCSQSSNSSNGSYEDSLRSLHRHPSMNNGHVMPGSTHLQRKFSQRGGVCPVNS</sequence>
<keyword evidence="3" id="KW-1185">Reference proteome</keyword>
<dbReference type="AlphaFoldDB" id="A0A1S3DUN1"/>
<dbReference type="Proteomes" id="UP000079169">
    <property type="component" value="Unplaced"/>
</dbReference>
<dbReference type="KEGG" id="dci:103524968"/>
<proteinExistence type="predicted"/>
<feature type="region of interest" description="Disordered" evidence="1">
    <location>
        <begin position="199"/>
        <end position="249"/>
    </location>
</feature>
<accession>A0A1S3DUN1</accession>
<feature type="region of interest" description="Disordered" evidence="1">
    <location>
        <begin position="151"/>
        <end position="171"/>
    </location>
</feature>
<dbReference type="PaxDb" id="121845-A0A1S3DUN1"/>
<name>A0A1S3DUN1_DIACI</name>
<evidence type="ECO:0000256" key="1">
    <source>
        <dbReference type="SAM" id="MobiDB-lite"/>
    </source>
</evidence>
<organism evidence="3 4">
    <name type="scientific">Diaphorina citri</name>
    <name type="common">Asian citrus psyllid</name>
    <dbReference type="NCBI Taxonomy" id="121845"/>
    <lineage>
        <taxon>Eukaryota</taxon>
        <taxon>Metazoa</taxon>
        <taxon>Ecdysozoa</taxon>
        <taxon>Arthropoda</taxon>
        <taxon>Hexapoda</taxon>
        <taxon>Insecta</taxon>
        <taxon>Pterygota</taxon>
        <taxon>Neoptera</taxon>
        <taxon>Paraneoptera</taxon>
        <taxon>Hemiptera</taxon>
        <taxon>Sternorrhyncha</taxon>
        <taxon>Psylloidea</taxon>
        <taxon>Psyllidae</taxon>
        <taxon>Diaphorininae</taxon>
        <taxon>Diaphorina</taxon>
    </lineage>
</organism>
<feature type="transmembrane region" description="Helical" evidence="2">
    <location>
        <begin position="55"/>
        <end position="78"/>
    </location>
</feature>
<dbReference type="RefSeq" id="XP_008488232.1">
    <property type="nucleotide sequence ID" value="XM_008490010.2"/>
</dbReference>
<dbReference type="STRING" id="121845.A0A1S3DUN1"/>
<keyword evidence="2" id="KW-0812">Transmembrane</keyword>
<dbReference type="GeneID" id="103524968"/>
<evidence type="ECO:0000313" key="3">
    <source>
        <dbReference type="Proteomes" id="UP000079169"/>
    </source>
</evidence>
<feature type="compositionally biased region" description="Low complexity" evidence="1">
    <location>
        <begin position="199"/>
        <end position="208"/>
    </location>
</feature>
<keyword evidence="2" id="KW-0472">Membrane</keyword>
<evidence type="ECO:0000256" key="2">
    <source>
        <dbReference type="SAM" id="Phobius"/>
    </source>
</evidence>
<gene>
    <name evidence="4" type="primary">LOC103524968</name>
</gene>
<protein>
    <submittedName>
        <fullName evidence="4">Uncharacterized protein LOC103524968</fullName>
    </submittedName>
</protein>
<evidence type="ECO:0000313" key="4">
    <source>
        <dbReference type="RefSeq" id="XP_008488232.1"/>
    </source>
</evidence>